<dbReference type="RefSeq" id="WP_329979236.1">
    <property type="nucleotide sequence ID" value="NZ_JBBMEY010000002.1"/>
</dbReference>
<comment type="similarity">
    <text evidence="4">Belongs to the class I-like SAM-binding methyltransferase superfamily. RNA M5U methyltransferase family.</text>
</comment>
<dbReference type="InterPro" id="IPR002792">
    <property type="entry name" value="TRAM_dom"/>
</dbReference>
<dbReference type="PANTHER" id="PTHR11061">
    <property type="entry name" value="RNA M5U METHYLTRANSFERASE"/>
    <property type="match status" value="1"/>
</dbReference>
<evidence type="ECO:0000259" key="6">
    <source>
        <dbReference type="PROSITE" id="PS50926"/>
    </source>
</evidence>
<dbReference type="InterPro" id="IPR030390">
    <property type="entry name" value="MeTrfase_TrmA_AS"/>
</dbReference>
<dbReference type="InterPro" id="IPR012340">
    <property type="entry name" value="NA-bd_OB-fold"/>
</dbReference>
<evidence type="ECO:0000256" key="1">
    <source>
        <dbReference type="ARBA" id="ARBA00022603"/>
    </source>
</evidence>
<dbReference type="Proteomes" id="UP001478133">
    <property type="component" value="Unassembled WGS sequence"/>
</dbReference>
<keyword evidence="2 4" id="KW-0808">Transferase</keyword>
<dbReference type="Gene3D" id="2.40.50.1070">
    <property type="match status" value="1"/>
</dbReference>
<accession>A0ABV1HRE7</accession>
<proteinExistence type="inferred from homology"/>
<dbReference type="SUPFAM" id="SSF50249">
    <property type="entry name" value="Nucleic acid-binding proteins"/>
    <property type="match status" value="1"/>
</dbReference>
<dbReference type="Pfam" id="PF01938">
    <property type="entry name" value="TRAM"/>
    <property type="match status" value="1"/>
</dbReference>
<evidence type="ECO:0000313" key="7">
    <source>
        <dbReference type="EMBL" id="MEQ2564903.1"/>
    </source>
</evidence>
<reference evidence="7 8" key="1">
    <citation type="submission" date="2024-03" db="EMBL/GenBank/DDBJ databases">
        <title>Human intestinal bacterial collection.</title>
        <authorList>
            <person name="Pauvert C."/>
            <person name="Hitch T.C.A."/>
            <person name="Clavel T."/>
        </authorList>
    </citation>
    <scope>NUCLEOTIDE SEQUENCE [LARGE SCALE GENOMIC DNA]</scope>
    <source>
        <strain evidence="7 8">CLA-AP-H18</strain>
    </source>
</reference>
<organism evidence="7 8">
    <name type="scientific">Ruminococcoides intestinihominis</name>
    <dbReference type="NCBI Taxonomy" id="3133161"/>
    <lineage>
        <taxon>Bacteria</taxon>
        <taxon>Bacillati</taxon>
        <taxon>Bacillota</taxon>
        <taxon>Clostridia</taxon>
        <taxon>Eubacteriales</taxon>
        <taxon>Oscillospiraceae</taxon>
        <taxon>Ruminococcoides</taxon>
    </lineage>
</organism>
<protein>
    <submittedName>
        <fullName evidence="7">23S rRNA (Uracil(1939)-C(5))-methyltransferase RlmD</fullName>
        <ecNumber evidence="7">2.1.1.190</ecNumber>
    </submittedName>
</protein>
<dbReference type="NCBIfam" id="TIGR00479">
    <property type="entry name" value="rumA"/>
    <property type="match status" value="1"/>
</dbReference>
<feature type="binding site" evidence="4">
    <location>
        <position position="289"/>
    </location>
    <ligand>
        <name>S-adenosyl-L-methionine</name>
        <dbReference type="ChEBI" id="CHEBI:59789"/>
    </ligand>
</feature>
<dbReference type="PROSITE" id="PS01230">
    <property type="entry name" value="TRMA_1"/>
    <property type="match status" value="1"/>
</dbReference>
<dbReference type="Pfam" id="PF05958">
    <property type="entry name" value="tRNA_U5-meth_tr"/>
    <property type="match status" value="1"/>
</dbReference>
<keyword evidence="8" id="KW-1185">Reference proteome</keyword>
<dbReference type="InterPro" id="IPR029063">
    <property type="entry name" value="SAM-dependent_MTases_sf"/>
</dbReference>
<dbReference type="GO" id="GO:0008168">
    <property type="term" value="F:methyltransferase activity"/>
    <property type="evidence" value="ECO:0007669"/>
    <property type="project" value="UniProtKB-KW"/>
</dbReference>
<evidence type="ECO:0000313" key="8">
    <source>
        <dbReference type="Proteomes" id="UP001478133"/>
    </source>
</evidence>
<feature type="active site" description="Nucleophile" evidence="4">
    <location>
        <position position="414"/>
    </location>
</feature>
<feature type="binding site" evidence="4">
    <location>
        <position position="387"/>
    </location>
    <ligand>
        <name>S-adenosyl-L-methionine</name>
        <dbReference type="ChEBI" id="CHEBI:59789"/>
    </ligand>
</feature>
<gene>
    <name evidence="7" type="primary">rlmD</name>
    <name evidence="7" type="ORF">ABFO16_01475</name>
</gene>
<dbReference type="Gene3D" id="2.40.50.140">
    <property type="entry name" value="Nucleic acid-binding proteins"/>
    <property type="match status" value="1"/>
</dbReference>
<dbReference type="EMBL" id="JBBMFI010000002">
    <property type="protein sequence ID" value="MEQ2564903.1"/>
    <property type="molecule type" value="Genomic_DNA"/>
</dbReference>
<feature type="active site" evidence="5">
    <location>
        <position position="414"/>
    </location>
</feature>
<dbReference type="GO" id="GO:0032259">
    <property type="term" value="P:methylation"/>
    <property type="evidence" value="ECO:0007669"/>
    <property type="project" value="UniProtKB-KW"/>
</dbReference>
<comment type="caution">
    <text evidence="7">The sequence shown here is derived from an EMBL/GenBank/DDBJ whole genome shotgun (WGS) entry which is preliminary data.</text>
</comment>
<dbReference type="InterPro" id="IPR010280">
    <property type="entry name" value="U5_MeTrfase_fam"/>
</dbReference>
<keyword evidence="3 4" id="KW-0949">S-adenosyl-L-methionine</keyword>
<dbReference type="PANTHER" id="PTHR11061:SF30">
    <property type="entry name" value="TRNA (URACIL(54)-C(5))-METHYLTRANSFERASE"/>
    <property type="match status" value="1"/>
</dbReference>
<sequence length="458" mass="51172">MKKIMTIKKNDRLIIDITGTTSEGYGVGKSDEGIAIFVPNSAVGDRVDVLIVKVLKRYCFGKVMEIIKPSEYRQEVDCKVFLKCGGCCYRHTTYDAELKIKEQKVKDAIARIAGLNVKINPIVGADVPDNYRNKAQFPLVKNKDGNVEMGFYGFHSHRVVDTDTCLLQPKIFDKVMAVVKDYLQTTNETIYDETTHKGLVRHLYVRYGEKTGEVMVCLVINGDKLKNETLLVNSLKENIPNLKSVVINSNKEKTNVITGTKNRAIYGDTYIIDNLCGLNFRISPNSFYQVNHSQAEKLYNKAKEYANLTGKENLIDLYCGTGTIGLTMANECKSLIGVEIVPQAIKDAKLNAKLNNINNAQFICGDATKCGEKLKNDNISPDVVVVDPPRKGLTEDLILSIKAMSPKRVVYVSCDPGTLARDLKFFADNDYSPVELTPFDLFPRTSHVENVCLLVRNN</sequence>
<dbReference type="Gene3D" id="3.40.50.150">
    <property type="entry name" value="Vaccinia Virus protein VP39"/>
    <property type="match status" value="1"/>
</dbReference>
<dbReference type="CDD" id="cd02440">
    <property type="entry name" value="AdoMet_MTases"/>
    <property type="match status" value="1"/>
</dbReference>
<feature type="binding site" evidence="4">
    <location>
        <position position="318"/>
    </location>
    <ligand>
        <name>S-adenosyl-L-methionine</name>
        <dbReference type="ChEBI" id="CHEBI:59789"/>
    </ligand>
</feature>
<evidence type="ECO:0000256" key="2">
    <source>
        <dbReference type="ARBA" id="ARBA00022679"/>
    </source>
</evidence>
<dbReference type="EC" id="2.1.1.190" evidence="7"/>
<evidence type="ECO:0000256" key="4">
    <source>
        <dbReference type="PROSITE-ProRule" id="PRU01024"/>
    </source>
</evidence>
<name>A0ABV1HRE7_9FIRM</name>
<evidence type="ECO:0000256" key="5">
    <source>
        <dbReference type="PROSITE-ProRule" id="PRU10015"/>
    </source>
</evidence>
<evidence type="ECO:0000256" key="3">
    <source>
        <dbReference type="ARBA" id="ARBA00022691"/>
    </source>
</evidence>
<dbReference type="PROSITE" id="PS51687">
    <property type="entry name" value="SAM_MT_RNA_M5U"/>
    <property type="match status" value="1"/>
</dbReference>
<dbReference type="SUPFAM" id="SSF53335">
    <property type="entry name" value="S-adenosyl-L-methionine-dependent methyltransferases"/>
    <property type="match status" value="1"/>
</dbReference>
<keyword evidence="1 4" id="KW-0489">Methyltransferase</keyword>
<feature type="binding site" evidence="4">
    <location>
        <position position="339"/>
    </location>
    <ligand>
        <name>S-adenosyl-L-methionine</name>
        <dbReference type="ChEBI" id="CHEBI:59789"/>
    </ligand>
</feature>
<dbReference type="PROSITE" id="PS50926">
    <property type="entry name" value="TRAM"/>
    <property type="match status" value="1"/>
</dbReference>
<feature type="domain" description="TRAM" evidence="6">
    <location>
        <begin position="6"/>
        <end position="65"/>
    </location>
</feature>